<dbReference type="InterPro" id="IPR053038">
    <property type="entry name" value="RLP_Defense"/>
</dbReference>
<organism evidence="1 2">
    <name type="scientific">Prunus yedoensis var. nudiflora</name>
    <dbReference type="NCBI Taxonomy" id="2094558"/>
    <lineage>
        <taxon>Eukaryota</taxon>
        <taxon>Viridiplantae</taxon>
        <taxon>Streptophyta</taxon>
        <taxon>Embryophyta</taxon>
        <taxon>Tracheophyta</taxon>
        <taxon>Spermatophyta</taxon>
        <taxon>Magnoliopsida</taxon>
        <taxon>eudicotyledons</taxon>
        <taxon>Gunneridae</taxon>
        <taxon>Pentapetalae</taxon>
        <taxon>rosids</taxon>
        <taxon>fabids</taxon>
        <taxon>Rosales</taxon>
        <taxon>Rosaceae</taxon>
        <taxon>Amygdaloideae</taxon>
        <taxon>Amygdaleae</taxon>
        <taxon>Prunus</taxon>
    </lineage>
</organism>
<keyword evidence="1" id="KW-0808">Transferase</keyword>
<evidence type="ECO:0000313" key="2">
    <source>
        <dbReference type="Proteomes" id="UP000250321"/>
    </source>
</evidence>
<dbReference type="STRING" id="2094558.A0A314Z1H9"/>
<dbReference type="InterPro" id="IPR001611">
    <property type="entry name" value="Leu-rich_rpt"/>
</dbReference>
<keyword evidence="1" id="KW-0675">Receptor</keyword>
<keyword evidence="1" id="KW-0418">Kinase</keyword>
<gene>
    <name evidence="1" type="ORF">Pyn_00867</name>
</gene>
<protein>
    <submittedName>
        <fullName evidence="1">Putative LRR receptor-like serine/threonine-protein kinase</fullName>
    </submittedName>
</protein>
<dbReference type="GO" id="GO:0016301">
    <property type="term" value="F:kinase activity"/>
    <property type="evidence" value="ECO:0007669"/>
    <property type="project" value="UniProtKB-KW"/>
</dbReference>
<comment type="caution">
    <text evidence="1">The sequence shown here is derived from an EMBL/GenBank/DDBJ whole genome shotgun (WGS) entry which is preliminary data.</text>
</comment>
<name>A0A314Z1H9_PRUYE</name>
<dbReference type="EMBL" id="PJQY01000345">
    <property type="protein sequence ID" value="PQQ12563.1"/>
    <property type="molecule type" value="Genomic_DNA"/>
</dbReference>
<dbReference type="PANTHER" id="PTHR48064:SF6">
    <property type="entry name" value="RECEPTOR-LIKE PROTEIN KINASE 2"/>
    <property type="match status" value="1"/>
</dbReference>
<proteinExistence type="predicted"/>
<keyword evidence="2" id="KW-1185">Reference proteome</keyword>
<sequence length="113" mass="12667">MNLDQRFPQLVALYLSENHLNGTIPLSICNLKNLLVLSLRSNELSGKFPQAWSLLQEIWVIDVAYNNLSGKLPNSIGVPGIKRAPGVDLTIAIEFLYWTYPPTAVQSWLPSYP</sequence>
<dbReference type="OrthoDB" id="1111650at2759"/>
<accession>A0A314Z1H9</accession>
<dbReference type="Proteomes" id="UP000250321">
    <property type="component" value="Unassembled WGS sequence"/>
</dbReference>
<reference evidence="1 2" key="1">
    <citation type="submission" date="2018-02" db="EMBL/GenBank/DDBJ databases">
        <title>Draft genome of wild Prunus yedoensis var. nudiflora.</title>
        <authorList>
            <person name="Baek S."/>
            <person name="Kim J.-H."/>
            <person name="Choi K."/>
            <person name="Kim G.-B."/>
            <person name="Cho A."/>
            <person name="Jang H."/>
            <person name="Shin C.-H."/>
            <person name="Yu H.-J."/>
            <person name="Mun J.-H."/>
        </authorList>
    </citation>
    <scope>NUCLEOTIDE SEQUENCE [LARGE SCALE GENOMIC DNA]</scope>
    <source>
        <strain evidence="2">cv. Jeju island</strain>
        <tissue evidence="1">Leaf</tissue>
    </source>
</reference>
<dbReference type="SUPFAM" id="SSF52058">
    <property type="entry name" value="L domain-like"/>
    <property type="match status" value="1"/>
</dbReference>
<dbReference type="AlphaFoldDB" id="A0A314Z1H9"/>
<dbReference type="Pfam" id="PF13855">
    <property type="entry name" value="LRR_8"/>
    <property type="match status" value="1"/>
</dbReference>
<dbReference type="PANTHER" id="PTHR48064">
    <property type="entry name" value="OS01G0750400 PROTEIN"/>
    <property type="match status" value="1"/>
</dbReference>
<dbReference type="Gene3D" id="3.80.10.10">
    <property type="entry name" value="Ribonuclease Inhibitor"/>
    <property type="match status" value="1"/>
</dbReference>
<dbReference type="InterPro" id="IPR032675">
    <property type="entry name" value="LRR_dom_sf"/>
</dbReference>
<evidence type="ECO:0000313" key="1">
    <source>
        <dbReference type="EMBL" id="PQQ12563.1"/>
    </source>
</evidence>